<evidence type="ECO:0000313" key="3">
    <source>
        <dbReference type="EMBL" id="KAK4452397.1"/>
    </source>
</evidence>
<gene>
    <name evidence="3" type="ORF">QBC34DRAFT_34540</name>
</gene>
<reference evidence="3" key="1">
    <citation type="journal article" date="2023" name="Mol. Phylogenet. Evol.">
        <title>Genome-scale phylogeny and comparative genomics of the fungal order Sordariales.</title>
        <authorList>
            <person name="Hensen N."/>
            <person name="Bonometti L."/>
            <person name="Westerberg I."/>
            <person name="Brannstrom I.O."/>
            <person name="Guillou S."/>
            <person name="Cros-Aarteil S."/>
            <person name="Calhoun S."/>
            <person name="Haridas S."/>
            <person name="Kuo A."/>
            <person name="Mondo S."/>
            <person name="Pangilinan J."/>
            <person name="Riley R."/>
            <person name="LaButti K."/>
            <person name="Andreopoulos B."/>
            <person name="Lipzen A."/>
            <person name="Chen C."/>
            <person name="Yan M."/>
            <person name="Daum C."/>
            <person name="Ng V."/>
            <person name="Clum A."/>
            <person name="Steindorff A."/>
            <person name="Ohm R.A."/>
            <person name="Martin F."/>
            <person name="Silar P."/>
            <person name="Natvig D.O."/>
            <person name="Lalanne C."/>
            <person name="Gautier V."/>
            <person name="Ament-Velasquez S.L."/>
            <person name="Kruys A."/>
            <person name="Hutchinson M.I."/>
            <person name="Powell A.J."/>
            <person name="Barry K."/>
            <person name="Miller A.N."/>
            <person name="Grigoriev I.V."/>
            <person name="Debuchy R."/>
            <person name="Gladieux P."/>
            <person name="Hiltunen Thoren M."/>
            <person name="Johannesson H."/>
        </authorList>
    </citation>
    <scope>NUCLEOTIDE SEQUENCE</scope>
    <source>
        <strain evidence="3">PSN243</strain>
    </source>
</reference>
<accession>A0AAV9GWK6</accession>
<organism evidence="3 4">
    <name type="scientific">Podospora aff. communis PSN243</name>
    <dbReference type="NCBI Taxonomy" id="3040156"/>
    <lineage>
        <taxon>Eukaryota</taxon>
        <taxon>Fungi</taxon>
        <taxon>Dikarya</taxon>
        <taxon>Ascomycota</taxon>
        <taxon>Pezizomycotina</taxon>
        <taxon>Sordariomycetes</taxon>
        <taxon>Sordariomycetidae</taxon>
        <taxon>Sordariales</taxon>
        <taxon>Podosporaceae</taxon>
        <taxon>Podospora</taxon>
    </lineage>
</organism>
<keyword evidence="4" id="KW-1185">Reference proteome</keyword>
<evidence type="ECO:0000256" key="2">
    <source>
        <dbReference type="SAM" id="SignalP"/>
    </source>
</evidence>
<feature type="signal peptide" evidence="2">
    <location>
        <begin position="1"/>
        <end position="17"/>
    </location>
</feature>
<evidence type="ECO:0008006" key="5">
    <source>
        <dbReference type="Google" id="ProtNLM"/>
    </source>
</evidence>
<keyword evidence="2" id="KW-0732">Signal</keyword>
<evidence type="ECO:0000313" key="4">
    <source>
        <dbReference type="Proteomes" id="UP001321760"/>
    </source>
</evidence>
<sequence>MLLVLLPGWAGLGWVEAATFSRTTRPPLAVRSSRCTPNSPATSQETPGSSQACENDDTRTFPERGRRRALVPWPDHRPTLVDVCHRVSLRNMGAAVLHVSPTQRGKPRYQVLAFGCRSRVATLLLSTDRNLTWVTDNTDPDGWAPCPRTLQPSGPRMSMGITRSCRDLPGHTSRAAVWGR</sequence>
<dbReference type="EMBL" id="MU865924">
    <property type="protein sequence ID" value="KAK4452397.1"/>
    <property type="molecule type" value="Genomic_DNA"/>
</dbReference>
<dbReference type="Proteomes" id="UP001321760">
    <property type="component" value="Unassembled WGS sequence"/>
</dbReference>
<reference evidence="3" key="2">
    <citation type="submission" date="2023-05" db="EMBL/GenBank/DDBJ databases">
        <authorList>
            <consortium name="Lawrence Berkeley National Laboratory"/>
            <person name="Steindorff A."/>
            <person name="Hensen N."/>
            <person name="Bonometti L."/>
            <person name="Westerberg I."/>
            <person name="Brannstrom I.O."/>
            <person name="Guillou S."/>
            <person name="Cros-Aarteil S."/>
            <person name="Calhoun S."/>
            <person name="Haridas S."/>
            <person name="Kuo A."/>
            <person name="Mondo S."/>
            <person name="Pangilinan J."/>
            <person name="Riley R."/>
            <person name="Labutti K."/>
            <person name="Andreopoulos B."/>
            <person name="Lipzen A."/>
            <person name="Chen C."/>
            <person name="Yanf M."/>
            <person name="Daum C."/>
            <person name="Ng V."/>
            <person name="Clum A."/>
            <person name="Ohm R."/>
            <person name="Martin F."/>
            <person name="Silar P."/>
            <person name="Natvig D."/>
            <person name="Lalanne C."/>
            <person name="Gautier V."/>
            <person name="Ament-Velasquez S.L."/>
            <person name="Kruys A."/>
            <person name="Hutchinson M.I."/>
            <person name="Powell A.J."/>
            <person name="Barry K."/>
            <person name="Miller A.N."/>
            <person name="Grigoriev I.V."/>
            <person name="Debuchy R."/>
            <person name="Gladieux P."/>
            <person name="Thoren M.H."/>
            <person name="Johannesson H."/>
        </authorList>
    </citation>
    <scope>NUCLEOTIDE SEQUENCE</scope>
    <source>
        <strain evidence="3">PSN243</strain>
    </source>
</reference>
<evidence type="ECO:0000256" key="1">
    <source>
        <dbReference type="SAM" id="MobiDB-lite"/>
    </source>
</evidence>
<dbReference type="AlphaFoldDB" id="A0AAV9GWK6"/>
<protein>
    <recommendedName>
        <fullName evidence="5">Secreted protein</fullName>
    </recommendedName>
</protein>
<feature type="region of interest" description="Disordered" evidence="1">
    <location>
        <begin position="28"/>
        <end position="61"/>
    </location>
</feature>
<feature type="compositionally biased region" description="Polar residues" evidence="1">
    <location>
        <begin position="33"/>
        <end position="53"/>
    </location>
</feature>
<name>A0AAV9GWK6_9PEZI</name>
<proteinExistence type="predicted"/>
<comment type="caution">
    <text evidence="3">The sequence shown here is derived from an EMBL/GenBank/DDBJ whole genome shotgun (WGS) entry which is preliminary data.</text>
</comment>
<feature type="chain" id="PRO_5043731845" description="Secreted protein" evidence="2">
    <location>
        <begin position="18"/>
        <end position="180"/>
    </location>
</feature>